<keyword evidence="1" id="KW-1133">Transmembrane helix</keyword>
<feature type="transmembrane region" description="Helical" evidence="1">
    <location>
        <begin position="12"/>
        <end position="37"/>
    </location>
</feature>
<protein>
    <submittedName>
        <fullName evidence="2">Uncharacterized protein</fullName>
    </submittedName>
</protein>
<reference evidence="2" key="1">
    <citation type="journal article" date="2019" name="Genome Biol. Evol.">
        <title>Evidence of extensive intraspecific noncoding reshuffling in a 169-kb mitochondrial genome of a basidiomycetous fungus.</title>
        <authorList>
            <person name="Lee H.H."/>
            <person name="Ke H.M."/>
            <person name="Lin C.I."/>
            <person name="Lee T.J."/>
            <person name="Chung C.L."/>
            <person name="Tsai I.J."/>
        </authorList>
    </citation>
    <scope>NUCLEOTIDE SEQUENCE</scope>
    <source>
        <strain evidence="2">BCRC 35384</strain>
    </source>
</reference>
<proteinExistence type="predicted"/>
<keyword evidence="2" id="KW-0496">Mitochondrion</keyword>
<reference evidence="2" key="2">
    <citation type="submission" date="2019-03" db="EMBL/GenBank/DDBJ databases">
        <authorList>
            <person name="Lee H.-H."/>
            <person name="Tsai I.J."/>
        </authorList>
    </citation>
    <scope>NUCLEOTIDE SEQUENCE</scope>
    <source>
        <strain evidence="2">BCRC 35384</strain>
    </source>
</reference>
<sequence length="105" mass="12011">MKIWVLLSSVLSLAILLKFLVAISLSVFICFLLLRSIANFLDKVSFLPLYDNLICITTCWLLCLVCLINRSIFSLKFLMDNVFLGVIVLIIIFILFWVCVTISFV</sequence>
<evidence type="ECO:0000313" key="2">
    <source>
        <dbReference type="EMBL" id="QEG57003.1"/>
    </source>
</evidence>
<accession>A0A5B9RC80</accession>
<keyword evidence="1" id="KW-0812">Transmembrane</keyword>
<name>A0A5B9RC80_9AGAM</name>
<feature type="transmembrane region" description="Helical" evidence="1">
    <location>
        <begin position="49"/>
        <end position="69"/>
    </location>
</feature>
<dbReference type="EMBL" id="MK623257">
    <property type="protein sequence ID" value="QEG57003.1"/>
    <property type="molecule type" value="Genomic_DNA"/>
</dbReference>
<gene>
    <name evidence="2" type="ORF">PPIT_000108</name>
</gene>
<geneLocation type="mitochondrion" evidence="2"/>
<evidence type="ECO:0000256" key="1">
    <source>
        <dbReference type="SAM" id="Phobius"/>
    </source>
</evidence>
<keyword evidence="1" id="KW-0472">Membrane</keyword>
<feature type="transmembrane region" description="Helical" evidence="1">
    <location>
        <begin position="81"/>
        <end position="104"/>
    </location>
</feature>
<dbReference type="AlphaFoldDB" id="A0A5B9RC80"/>
<organism evidence="2">
    <name type="scientific">Porodaedalea pini</name>
    <dbReference type="NCBI Taxonomy" id="108901"/>
    <lineage>
        <taxon>Eukaryota</taxon>
        <taxon>Fungi</taxon>
        <taxon>Dikarya</taxon>
        <taxon>Basidiomycota</taxon>
        <taxon>Agaricomycotina</taxon>
        <taxon>Agaricomycetes</taxon>
        <taxon>Hymenochaetales</taxon>
        <taxon>Hymenochaetaceae</taxon>
        <taxon>Porodaedalea</taxon>
    </lineage>
</organism>